<dbReference type="Proteomes" id="UP000036403">
    <property type="component" value="Unassembled WGS sequence"/>
</dbReference>
<protein>
    <submittedName>
        <fullName evidence="1">Protein daughterless</fullName>
    </submittedName>
</protein>
<keyword evidence="2" id="KW-1185">Reference proteome</keyword>
<dbReference type="STRING" id="67767.A0A0J7KV30"/>
<reference evidence="1 2" key="1">
    <citation type="submission" date="2015-04" db="EMBL/GenBank/DDBJ databases">
        <title>Lasius niger genome sequencing.</title>
        <authorList>
            <person name="Konorov E.A."/>
            <person name="Nikitin M.A."/>
            <person name="Kirill M.V."/>
            <person name="Chang P."/>
        </authorList>
    </citation>
    <scope>NUCLEOTIDE SEQUENCE [LARGE SCALE GENOMIC DNA]</scope>
    <source>
        <tissue evidence="1">Whole</tissue>
    </source>
</reference>
<dbReference type="AlphaFoldDB" id="A0A0J7KV30"/>
<sequence>MDRSFKNNADFKMNQQNFKLSDFGIDVRSGHESKTAGQSNQCKVRRSAQVSQRNAHVQQVATSSGRLAASGMNLLQIACNHSRAGPLCNTLMTSNSIQRSSNQQMQNAPVTDRFQASSPGNLSVTSTIVQLGSSPNYWKQYGGQESGYGSDEFGQDSPRYTSPKGALYADSYYIDGNTAGTGPGDPWTGSGGGVQPPYSGYAPPHLAQPAYPMHLPHDPMSRSNPKKRSITRDSAAGSFGVAVVKTTPLELLNRHEEIFLLPENSLCR</sequence>
<dbReference type="EMBL" id="LBMM01002943">
    <property type="protein sequence ID" value="KMQ94153.1"/>
    <property type="molecule type" value="Genomic_DNA"/>
</dbReference>
<comment type="caution">
    <text evidence="1">The sequence shown here is derived from an EMBL/GenBank/DDBJ whole genome shotgun (WGS) entry which is preliminary data.</text>
</comment>
<evidence type="ECO:0000313" key="1">
    <source>
        <dbReference type="EMBL" id="KMQ94153.1"/>
    </source>
</evidence>
<evidence type="ECO:0000313" key="2">
    <source>
        <dbReference type="Proteomes" id="UP000036403"/>
    </source>
</evidence>
<dbReference type="OrthoDB" id="10034090at2759"/>
<organism evidence="1 2">
    <name type="scientific">Lasius niger</name>
    <name type="common">Black garden ant</name>
    <dbReference type="NCBI Taxonomy" id="67767"/>
    <lineage>
        <taxon>Eukaryota</taxon>
        <taxon>Metazoa</taxon>
        <taxon>Ecdysozoa</taxon>
        <taxon>Arthropoda</taxon>
        <taxon>Hexapoda</taxon>
        <taxon>Insecta</taxon>
        <taxon>Pterygota</taxon>
        <taxon>Neoptera</taxon>
        <taxon>Endopterygota</taxon>
        <taxon>Hymenoptera</taxon>
        <taxon>Apocrita</taxon>
        <taxon>Aculeata</taxon>
        <taxon>Formicoidea</taxon>
        <taxon>Formicidae</taxon>
        <taxon>Formicinae</taxon>
        <taxon>Lasius</taxon>
        <taxon>Lasius</taxon>
    </lineage>
</organism>
<dbReference type="PaxDb" id="67767-A0A0J7KV30"/>
<gene>
    <name evidence="1" type="ORF">RF55_5706</name>
</gene>
<accession>A0A0J7KV30</accession>
<proteinExistence type="predicted"/>
<name>A0A0J7KV30_LASNI</name>